<comment type="subcellular location">
    <subcellularLocation>
        <location evidence="6">Cytoplasm</location>
    </subcellularLocation>
</comment>
<comment type="similarity">
    <text evidence="6">Belongs to the HCP family.</text>
</comment>
<dbReference type="Pfam" id="PF03063">
    <property type="entry name" value="Prismane"/>
    <property type="match status" value="1"/>
</dbReference>
<dbReference type="OrthoDB" id="9761526at2"/>
<evidence type="ECO:0000256" key="3">
    <source>
        <dbReference type="ARBA" id="ARBA00023002"/>
    </source>
</evidence>
<dbReference type="InterPro" id="IPR004137">
    <property type="entry name" value="HCP/CODH"/>
</dbReference>
<comment type="function">
    <text evidence="6">Catalyzes the reduction of hydroxylamine to form NH(3) and H(2)O.</text>
</comment>
<evidence type="ECO:0000256" key="6">
    <source>
        <dbReference type="HAMAP-Rule" id="MF_00069"/>
    </source>
</evidence>
<dbReference type="eggNOG" id="COG1151">
    <property type="taxonomic scope" value="Bacteria"/>
</dbReference>
<evidence type="ECO:0000313" key="7">
    <source>
        <dbReference type="EMBL" id="EDM77600.1"/>
    </source>
</evidence>
<dbReference type="GO" id="GO:0050418">
    <property type="term" value="F:hydroxylamine reductase activity"/>
    <property type="evidence" value="ECO:0007669"/>
    <property type="project" value="UniProtKB-UniRule"/>
</dbReference>
<dbReference type="RefSeq" id="WP_006973247.1">
    <property type="nucleotide sequence ID" value="NZ_ABCS01000043.1"/>
</dbReference>
<dbReference type="EC" id="1.7.99.1" evidence="6"/>
<keyword evidence="6" id="KW-0004">4Fe-4S</keyword>
<evidence type="ECO:0000256" key="1">
    <source>
        <dbReference type="ARBA" id="ARBA00022490"/>
    </source>
</evidence>
<comment type="caution">
    <text evidence="7">The sequence shown here is derived from an EMBL/GenBank/DDBJ whole genome shotgun (WGS) entry which is preliminary data.</text>
</comment>
<feature type="modified residue" description="Cysteine persulfide" evidence="6">
    <location>
        <position position="295"/>
    </location>
</feature>
<comment type="catalytic activity">
    <reaction evidence="6">
        <text>A + NH4(+) + H2O = hydroxylamine + AH2 + H(+)</text>
        <dbReference type="Rhea" id="RHEA:22052"/>
        <dbReference type="ChEBI" id="CHEBI:13193"/>
        <dbReference type="ChEBI" id="CHEBI:15377"/>
        <dbReference type="ChEBI" id="CHEBI:15378"/>
        <dbReference type="ChEBI" id="CHEBI:15429"/>
        <dbReference type="ChEBI" id="CHEBI:17499"/>
        <dbReference type="ChEBI" id="CHEBI:28938"/>
        <dbReference type="EC" id="1.7.99.1"/>
    </reaction>
</comment>
<feature type="binding site" evidence="6">
    <location>
        <position position="159"/>
    </location>
    <ligand>
        <name>hybrid [4Fe-2O-2S] cluster</name>
        <dbReference type="ChEBI" id="CHEBI:60519"/>
    </ligand>
</feature>
<sequence length="442" mass="47617">MFCDQCEQTAHTSGCVDRGVCGKSPVVESLQKILLYALKGMAAYKAHARRLGQTNAEVEAFIEEALFATMTNVNFDAEALLEMCLECGRMNLEVMRMLNDGHIECFGEPAPTTVVEGLQRGPGILVTGHDIMDLHQILEQVAANPAAVAAGLKVYTHGELLPAHMYAKLRAHPQLAGHYGGAWQKQRREFDRFAGPIVATTNCVLIPNASNGYLGRLWTLRQTGVPGSQRVVDADFGPVIEQAIALGSLVPEGEAEQLRETATGHHYTAVLAQAPAILDAVRGGQLRHFFLIGGCDGAEIGRNYYSDFAQGAPQDSVIMTLGCGKYRIRDHDYGEVAGLPRLLDLGQCNDSYGALQIAMALADALDCGVNDLPLTLVISWFEQKAVAVLLTLLHLGVQGIRLGPKLPAFVHPEVLQILVDRYGIQPIGTDGRADVEAVLAAS</sequence>
<feature type="binding site" evidence="6">
    <location>
        <position position="15"/>
    </location>
    <ligand>
        <name>[4Fe-4S] cluster</name>
        <dbReference type="ChEBI" id="CHEBI:49883"/>
    </ligand>
</feature>
<dbReference type="GO" id="GO:0051539">
    <property type="term" value="F:4 iron, 4 sulfur cluster binding"/>
    <property type="evidence" value="ECO:0007669"/>
    <property type="project" value="UniProtKB-KW"/>
</dbReference>
<dbReference type="Gene3D" id="1.20.1270.20">
    <property type="match status" value="1"/>
</dbReference>
<proteinExistence type="inferred from homology"/>
<reference evidence="7 8" key="1">
    <citation type="submission" date="2007-06" db="EMBL/GenBank/DDBJ databases">
        <authorList>
            <person name="Shimkets L."/>
            <person name="Ferriera S."/>
            <person name="Johnson J."/>
            <person name="Kravitz S."/>
            <person name="Beeson K."/>
            <person name="Sutton G."/>
            <person name="Rogers Y.-H."/>
            <person name="Friedman R."/>
            <person name="Frazier M."/>
            <person name="Venter J.C."/>
        </authorList>
    </citation>
    <scope>NUCLEOTIDE SEQUENCE [LARGE SCALE GENOMIC DNA]</scope>
    <source>
        <strain evidence="7 8">SIR-1</strain>
    </source>
</reference>
<dbReference type="GO" id="GO:0042542">
    <property type="term" value="P:response to hydrogen peroxide"/>
    <property type="evidence" value="ECO:0007669"/>
    <property type="project" value="TreeGrafter"/>
</dbReference>
<keyword evidence="1 6" id="KW-0963">Cytoplasm</keyword>
<dbReference type="NCBIfam" id="NF003658">
    <property type="entry name" value="PRK05290.1"/>
    <property type="match status" value="1"/>
</dbReference>
<dbReference type="GO" id="GO:0046872">
    <property type="term" value="F:metal ion binding"/>
    <property type="evidence" value="ECO:0007669"/>
    <property type="project" value="UniProtKB-KW"/>
</dbReference>
<comment type="cofactor">
    <cofactor evidence="6">
        <name>hybrid [4Fe-2O-2S] cluster</name>
        <dbReference type="ChEBI" id="CHEBI:60519"/>
    </cofactor>
    <text evidence="6">Binds 1 hybrid [4Fe-2O-2S] cluster.</text>
</comment>
<keyword evidence="3 6" id="KW-0560">Oxidoreductase</keyword>
<feature type="binding site" evidence="6">
    <location>
        <position position="348"/>
    </location>
    <ligand>
        <name>hybrid [4Fe-2O-2S] cluster</name>
        <dbReference type="ChEBI" id="CHEBI:60519"/>
    </ligand>
</feature>
<evidence type="ECO:0000256" key="4">
    <source>
        <dbReference type="ARBA" id="ARBA00023004"/>
    </source>
</evidence>
<dbReference type="Gene3D" id="3.40.50.2030">
    <property type="match status" value="2"/>
</dbReference>
<feature type="binding site" evidence="6">
    <location>
        <position position="129"/>
    </location>
    <ligand>
        <name>hybrid [4Fe-2O-2S] cluster</name>
        <dbReference type="ChEBI" id="CHEBI:60519"/>
    </ligand>
</feature>
<keyword evidence="5 6" id="KW-0411">Iron-sulfur</keyword>
<keyword evidence="4 6" id="KW-0408">Iron</keyword>
<dbReference type="PANTHER" id="PTHR30109">
    <property type="entry name" value="HYDROXYLAMINE REDUCTASE"/>
    <property type="match status" value="1"/>
</dbReference>
<dbReference type="InterPro" id="IPR010048">
    <property type="entry name" value="Hydroxylam_reduct"/>
</dbReference>
<dbReference type="AlphaFoldDB" id="A6G952"/>
<dbReference type="Proteomes" id="UP000005801">
    <property type="component" value="Unassembled WGS sequence"/>
</dbReference>
<evidence type="ECO:0000313" key="8">
    <source>
        <dbReference type="Proteomes" id="UP000005801"/>
    </source>
</evidence>
<dbReference type="GO" id="GO:0005737">
    <property type="term" value="C:cytoplasm"/>
    <property type="evidence" value="ECO:0007669"/>
    <property type="project" value="UniProtKB-SubCell"/>
</dbReference>
<feature type="binding site" evidence="6">
    <location>
        <position position="382"/>
    </location>
    <ligand>
        <name>hybrid [4Fe-2O-2S] cluster</name>
        <dbReference type="ChEBI" id="CHEBI:60519"/>
    </ligand>
</feature>
<feature type="binding site" evidence="6">
    <location>
        <position position="323"/>
    </location>
    <ligand>
        <name>hybrid [4Fe-2O-2S] cluster</name>
        <dbReference type="ChEBI" id="CHEBI:60519"/>
    </ligand>
</feature>
<gene>
    <name evidence="6" type="primary">hcp</name>
    <name evidence="7" type="ORF">PPSIR1_02908</name>
</gene>
<evidence type="ECO:0000256" key="5">
    <source>
        <dbReference type="ARBA" id="ARBA00023014"/>
    </source>
</evidence>
<dbReference type="InterPro" id="IPR016100">
    <property type="entry name" value="Prismane_a-bundle"/>
</dbReference>
<dbReference type="InterPro" id="IPR016099">
    <property type="entry name" value="Prismane-like_a/b-sand"/>
</dbReference>
<feature type="binding site" evidence="6">
    <location>
        <position position="3"/>
    </location>
    <ligand>
        <name>[4Fe-4S] cluster</name>
        <dbReference type="ChEBI" id="CHEBI:49883"/>
    </ligand>
</feature>
<feature type="binding site" evidence="6">
    <location>
        <position position="203"/>
    </location>
    <ligand>
        <name>hybrid [4Fe-2O-2S] cluster</name>
        <dbReference type="ChEBI" id="CHEBI:60519"/>
    </ligand>
</feature>
<accession>A6G952</accession>
<dbReference type="EMBL" id="ABCS01000043">
    <property type="protein sequence ID" value="EDM77600.1"/>
    <property type="molecule type" value="Genomic_DNA"/>
</dbReference>
<organism evidence="7 8">
    <name type="scientific">Plesiocystis pacifica SIR-1</name>
    <dbReference type="NCBI Taxonomy" id="391625"/>
    <lineage>
        <taxon>Bacteria</taxon>
        <taxon>Pseudomonadati</taxon>
        <taxon>Myxococcota</taxon>
        <taxon>Polyangia</taxon>
        <taxon>Nannocystales</taxon>
        <taxon>Nannocystaceae</taxon>
        <taxon>Plesiocystis</taxon>
    </lineage>
</organism>
<name>A6G952_9BACT</name>
<keyword evidence="8" id="KW-1185">Reference proteome</keyword>
<dbReference type="SUPFAM" id="SSF56821">
    <property type="entry name" value="Prismane protein-like"/>
    <property type="match status" value="1"/>
</dbReference>
<comment type="cofactor">
    <cofactor evidence="6">
        <name>[4Fe-4S] cluster</name>
        <dbReference type="ChEBI" id="CHEBI:49883"/>
    </cofactor>
    <text evidence="6">Binds 1 [4Fe-4S] cluster.</text>
</comment>
<dbReference type="InterPro" id="IPR011254">
    <property type="entry name" value="Prismane-like_sf"/>
</dbReference>
<dbReference type="GO" id="GO:0004601">
    <property type="term" value="F:peroxidase activity"/>
    <property type="evidence" value="ECO:0007669"/>
    <property type="project" value="TreeGrafter"/>
</dbReference>
<dbReference type="PANTHER" id="PTHR30109:SF0">
    <property type="entry name" value="HYDROXYLAMINE REDUCTASE"/>
    <property type="match status" value="1"/>
</dbReference>
<keyword evidence="2 6" id="KW-0479">Metal-binding</keyword>
<feature type="binding site" evidence="6">
    <location>
        <position position="384"/>
    </location>
    <ligand>
        <name>hybrid [4Fe-2O-2S] cluster</name>
        <dbReference type="ChEBI" id="CHEBI:60519"/>
    </ligand>
</feature>
<dbReference type="HAMAP" id="MF_00069">
    <property type="entry name" value="Hydroxylam_reduct"/>
    <property type="match status" value="1"/>
</dbReference>
<dbReference type="NCBIfam" id="TIGR01703">
    <property type="entry name" value="hybrid_clust"/>
    <property type="match status" value="1"/>
</dbReference>
<evidence type="ECO:0000256" key="2">
    <source>
        <dbReference type="ARBA" id="ARBA00022723"/>
    </source>
</evidence>
<feature type="binding site" description="via persulfide group" evidence="6">
    <location>
        <position position="295"/>
    </location>
    <ligand>
        <name>hybrid [4Fe-2O-2S] cluster</name>
        <dbReference type="ChEBI" id="CHEBI:60519"/>
    </ligand>
</feature>
<protein>
    <recommendedName>
        <fullName evidence="6">Hydroxylamine reductase</fullName>
        <ecNumber evidence="6">1.7.99.1</ecNumber>
    </recommendedName>
    <alternativeName>
        <fullName evidence="6">Hybrid-cluster protein</fullName>
        <shortName evidence="6">HCP</shortName>
    </alternativeName>
    <alternativeName>
        <fullName evidence="6">Prismane protein</fullName>
    </alternativeName>
</protein>
<dbReference type="STRING" id="391625.PPSIR1_02908"/>
<feature type="binding site" evidence="6">
    <location>
        <position position="21"/>
    </location>
    <ligand>
        <name>[4Fe-4S] cluster</name>
        <dbReference type="ChEBI" id="CHEBI:49883"/>
    </ligand>
</feature>
<feature type="binding site" evidence="6">
    <location>
        <position position="6"/>
    </location>
    <ligand>
        <name>[4Fe-4S] cluster</name>
        <dbReference type="ChEBI" id="CHEBI:49883"/>
    </ligand>
</feature>